<reference evidence="2" key="1">
    <citation type="journal article" date="2020" name="Stud. Mycol.">
        <title>101 Dothideomycetes genomes: a test case for predicting lifestyles and emergence of pathogens.</title>
        <authorList>
            <person name="Haridas S."/>
            <person name="Albert R."/>
            <person name="Binder M."/>
            <person name="Bloem J."/>
            <person name="Labutti K."/>
            <person name="Salamov A."/>
            <person name="Andreopoulos B."/>
            <person name="Baker S."/>
            <person name="Barry K."/>
            <person name="Bills G."/>
            <person name="Bluhm B."/>
            <person name="Cannon C."/>
            <person name="Castanera R."/>
            <person name="Culley D."/>
            <person name="Daum C."/>
            <person name="Ezra D."/>
            <person name="Gonzalez J."/>
            <person name="Henrissat B."/>
            <person name="Kuo A."/>
            <person name="Liang C."/>
            <person name="Lipzen A."/>
            <person name="Lutzoni F."/>
            <person name="Magnuson J."/>
            <person name="Mondo S."/>
            <person name="Nolan M."/>
            <person name="Ohm R."/>
            <person name="Pangilinan J."/>
            <person name="Park H.-J."/>
            <person name="Ramirez L."/>
            <person name="Alfaro M."/>
            <person name="Sun H."/>
            <person name="Tritt A."/>
            <person name="Yoshinaga Y."/>
            <person name="Zwiers L.-H."/>
            <person name="Turgeon B."/>
            <person name="Goodwin S."/>
            <person name="Spatafora J."/>
            <person name="Crous P."/>
            <person name="Grigoriev I."/>
        </authorList>
    </citation>
    <scope>NUCLEOTIDE SEQUENCE</scope>
    <source>
        <strain evidence="2">ATCC 74209</strain>
    </source>
</reference>
<evidence type="ECO:0000256" key="1">
    <source>
        <dbReference type="SAM" id="Phobius"/>
    </source>
</evidence>
<dbReference type="Proteomes" id="UP000799536">
    <property type="component" value="Unassembled WGS sequence"/>
</dbReference>
<keyword evidence="1" id="KW-1133">Transmembrane helix</keyword>
<protein>
    <submittedName>
        <fullName evidence="2">Uncharacterized protein</fullName>
    </submittedName>
</protein>
<dbReference type="AlphaFoldDB" id="A0A9P4MVD9"/>
<organism evidence="2 3">
    <name type="scientific">Delitschia confertaspora ATCC 74209</name>
    <dbReference type="NCBI Taxonomy" id="1513339"/>
    <lineage>
        <taxon>Eukaryota</taxon>
        <taxon>Fungi</taxon>
        <taxon>Dikarya</taxon>
        <taxon>Ascomycota</taxon>
        <taxon>Pezizomycotina</taxon>
        <taxon>Dothideomycetes</taxon>
        <taxon>Pleosporomycetidae</taxon>
        <taxon>Pleosporales</taxon>
        <taxon>Delitschiaceae</taxon>
        <taxon>Delitschia</taxon>
    </lineage>
</organism>
<keyword evidence="1" id="KW-0812">Transmembrane</keyword>
<dbReference type="EMBL" id="ML993993">
    <property type="protein sequence ID" value="KAF2201053.1"/>
    <property type="molecule type" value="Genomic_DNA"/>
</dbReference>
<evidence type="ECO:0000313" key="3">
    <source>
        <dbReference type="Proteomes" id="UP000799536"/>
    </source>
</evidence>
<comment type="caution">
    <text evidence="2">The sequence shown here is derived from an EMBL/GenBank/DDBJ whole genome shotgun (WGS) entry which is preliminary data.</text>
</comment>
<evidence type="ECO:0000313" key="2">
    <source>
        <dbReference type="EMBL" id="KAF2201053.1"/>
    </source>
</evidence>
<keyword evidence="1" id="KW-0472">Membrane</keyword>
<feature type="transmembrane region" description="Helical" evidence="1">
    <location>
        <begin position="40"/>
        <end position="57"/>
    </location>
</feature>
<proteinExistence type="predicted"/>
<keyword evidence="3" id="KW-1185">Reference proteome</keyword>
<accession>A0A9P4MVD9</accession>
<gene>
    <name evidence="2" type="ORF">GQ43DRAFT_49031</name>
</gene>
<sequence>MSLCLYYNFLTHYPFWPSFPTRLGTYFFTDTAGRPRDQHIIISILPTLSLCSFLIWIRKALLSLSAFCYTLLIHLILCSIHPNSASTVVQFGLVKTSQVWCSNR</sequence>
<name>A0A9P4MVD9_9PLEO</name>